<reference evidence="1 2" key="1">
    <citation type="submission" date="2016-07" db="EMBL/GenBank/DDBJ databases">
        <title>Pervasive Adenine N6-methylation of Active Genes in Fungi.</title>
        <authorList>
            <consortium name="DOE Joint Genome Institute"/>
            <person name="Mondo S.J."/>
            <person name="Dannebaum R.O."/>
            <person name="Kuo R.C."/>
            <person name="Labutti K."/>
            <person name="Haridas S."/>
            <person name="Kuo A."/>
            <person name="Salamov A."/>
            <person name="Ahrendt S.R."/>
            <person name="Lipzen A."/>
            <person name="Sullivan W."/>
            <person name="Andreopoulos W.B."/>
            <person name="Clum A."/>
            <person name="Lindquist E."/>
            <person name="Daum C."/>
            <person name="Ramamoorthy G.K."/>
            <person name="Gryganskyi A."/>
            <person name="Culley D."/>
            <person name="Magnuson J.K."/>
            <person name="James T.Y."/>
            <person name="O'Malley M.A."/>
            <person name="Stajich J.E."/>
            <person name="Spatafora J.W."/>
            <person name="Visel A."/>
            <person name="Grigoriev I.V."/>
        </authorList>
    </citation>
    <scope>NUCLEOTIDE SEQUENCE [LARGE SCALE GENOMIC DNA]</scope>
    <source>
        <strain evidence="1 2">PL171</strain>
    </source>
</reference>
<dbReference type="Proteomes" id="UP000193411">
    <property type="component" value="Unassembled WGS sequence"/>
</dbReference>
<comment type="caution">
    <text evidence="1">The sequence shown here is derived from an EMBL/GenBank/DDBJ whole genome shotgun (WGS) entry which is preliminary data.</text>
</comment>
<proteinExistence type="predicted"/>
<dbReference type="InterPro" id="IPR052050">
    <property type="entry name" value="SecEffector_AnkRepeat"/>
</dbReference>
<accession>A0A1Y2I3C2</accession>
<name>A0A1Y2I3C2_9FUNG</name>
<keyword evidence="2" id="KW-1185">Reference proteome</keyword>
<sequence length="424" mass="46806">MTCKVFPFKFLSETIGDAVCKSGQVQVLRWWANKTEKYASLQWVLVSQNAVLDATMRGHLDVVKWCFDNMQQEVRKIVLFPQLTTIAITAADAGKVNILDWAMRQAWKSPTTRTQARDIVNRCIKSACMRGHLPVLDYFAERASIHVAGSTVELNFPFSLSAAATEIAMQSKQTAVLDWFVARGLPIVFAPDVWARKVVADAELLGKWFLDNTLLPPGLPPLASRSGTVQRRVKSGAAILLEPANPSATIRIRISNPKFQVYGPSGFHSMQPNQRGTHQLAKDIGCPGPTSFKAATDFITPAELIASAHVRHMLWVAETQFWVVIEPHFKTMQKPEWDSYSAKAAWVDDKIKGNMDWEITGGPFVAPAKLLAGSAYTIDAPAGAERLLSSVADTDALVQFNAKVALPGLAFMPGFSHELRQELF</sequence>
<dbReference type="EMBL" id="MCFL01000001">
    <property type="protein sequence ID" value="ORZ41219.1"/>
    <property type="molecule type" value="Genomic_DNA"/>
</dbReference>
<dbReference type="PANTHER" id="PTHR46586:SF3">
    <property type="entry name" value="ANKYRIN REPEAT-CONTAINING PROTEIN"/>
    <property type="match status" value="1"/>
</dbReference>
<dbReference type="AlphaFoldDB" id="A0A1Y2I3C2"/>
<evidence type="ECO:0000313" key="2">
    <source>
        <dbReference type="Proteomes" id="UP000193411"/>
    </source>
</evidence>
<evidence type="ECO:0000313" key="1">
    <source>
        <dbReference type="EMBL" id="ORZ41219.1"/>
    </source>
</evidence>
<protein>
    <submittedName>
        <fullName evidence="1">Uncharacterized protein</fullName>
    </submittedName>
</protein>
<organism evidence="1 2">
    <name type="scientific">Catenaria anguillulae PL171</name>
    <dbReference type="NCBI Taxonomy" id="765915"/>
    <lineage>
        <taxon>Eukaryota</taxon>
        <taxon>Fungi</taxon>
        <taxon>Fungi incertae sedis</taxon>
        <taxon>Blastocladiomycota</taxon>
        <taxon>Blastocladiomycetes</taxon>
        <taxon>Blastocladiales</taxon>
        <taxon>Catenariaceae</taxon>
        <taxon>Catenaria</taxon>
    </lineage>
</organism>
<gene>
    <name evidence="1" type="ORF">BCR44DRAFT_1494751</name>
</gene>
<dbReference type="PANTHER" id="PTHR46586">
    <property type="entry name" value="ANKYRIN REPEAT-CONTAINING PROTEIN"/>
    <property type="match status" value="1"/>
</dbReference>